<keyword evidence="4 10" id="KW-0489">Methyltransferase</keyword>
<dbReference type="SUPFAM" id="SSF88697">
    <property type="entry name" value="PUA domain-like"/>
    <property type="match status" value="1"/>
</dbReference>
<keyword evidence="5 10" id="KW-0808">Transferase</keyword>
<name>A0ABW9G4G3_9GAMM</name>
<dbReference type="InterPro" id="IPR041532">
    <property type="entry name" value="RlmI-like_PUA"/>
</dbReference>
<dbReference type="Gene3D" id="2.30.130.10">
    <property type="entry name" value="PUA domain"/>
    <property type="match status" value="1"/>
</dbReference>
<gene>
    <name evidence="10" type="ORF">ABUE30_05715</name>
</gene>
<dbReference type="EMBL" id="JBEQCT010000002">
    <property type="protein sequence ID" value="MFM2484565.1"/>
    <property type="molecule type" value="Genomic_DNA"/>
</dbReference>
<comment type="caution">
    <text evidence="10">The sequence shown here is derived from an EMBL/GenBank/DDBJ whole genome shotgun (WGS) entry which is preliminary data.</text>
</comment>
<evidence type="ECO:0000256" key="5">
    <source>
        <dbReference type="ARBA" id="ARBA00022679"/>
    </source>
</evidence>
<keyword evidence="11" id="KW-1185">Reference proteome</keyword>
<evidence type="ECO:0000256" key="1">
    <source>
        <dbReference type="ARBA" id="ARBA00004496"/>
    </source>
</evidence>
<dbReference type="InterPro" id="IPR029063">
    <property type="entry name" value="SAM-dependent_MTases_sf"/>
</dbReference>
<dbReference type="InterPro" id="IPR002478">
    <property type="entry name" value="PUA"/>
</dbReference>
<dbReference type="PANTHER" id="PTHR42873">
    <property type="entry name" value="RIBOSOMAL RNA LARGE SUBUNIT METHYLTRANSFERASE"/>
    <property type="match status" value="1"/>
</dbReference>
<evidence type="ECO:0000256" key="4">
    <source>
        <dbReference type="ARBA" id="ARBA00022603"/>
    </source>
</evidence>
<dbReference type="PROSITE" id="PS50890">
    <property type="entry name" value="PUA"/>
    <property type="match status" value="1"/>
</dbReference>
<comment type="subcellular location">
    <subcellularLocation>
        <location evidence="1">Cytoplasm</location>
    </subcellularLocation>
</comment>
<evidence type="ECO:0000256" key="7">
    <source>
        <dbReference type="ARBA" id="ARBA00022884"/>
    </source>
</evidence>
<evidence type="ECO:0000256" key="3">
    <source>
        <dbReference type="ARBA" id="ARBA00022552"/>
    </source>
</evidence>
<protein>
    <submittedName>
        <fullName evidence="10">Class I SAM-dependent methyltransferase</fullName>
        <ecNumber evidence="10">2.1.1.-</ecNumber>
    </submittedName>
</protein>
<evidence type="ECO:0000256" key="8">
    <source>
        <dbReference type="ARBA" id="ARBA00038091"/>
    </source>
</evidence>
<feature type="domain" description="PUA" evidence="9">
    <location>
        <begin position="3"/>
        <end position="88"/>
    </location>
</feature>
<evidence type="ECO:0000313" key="10">
    <source>
        <dbReference type="EMBL" id="MFM2484565.1"/>
    </source>
</evidence>
<sequence length="395" mass="43932">MKPALYLHPKREKSLFRRHPWIFSQAIERIDGTPSRGETVSIYSAAGQWLAYAGYSPDSQIRARVWSFDKRTPIDADFFAQQLKQAALSRALLGQFAQTNAYRLVAGENDGLPGITIDRYADVLVVQLLSAASEYCRQLLIDALIAQFPECCIYERSDVDVRKKEGLEPTSGLLHGELPTQPMIIEENGLKLWVNIETGHKTGYYLDQRNNRRLIGQLAAGKRVLNCFSYTGGFGTYALAAGADSVTNLDVSRDALHIAGANVELNALDASRITHERQDVFQALRDYQGQKEFDLIVLDPPKFVDSKAHLKRASRGYQDINRLAMGLLPEGGLLATFSCSGLMPKELFQKIVADAALDAGRKVVFLQSLQQAEDHPVAGPYPEGFYLKGFLCQIF</sequence>
<dbReference type="EC" id="2.1.1.-" evidence="10"/>
<organism evidence="10 11">
    <name type="scientific">Celerinatantimonas yamalensis</name>
    <dbReference type="NCBI Taxonomy" id="559956"/>
    <lineage>
        <taxon>Bacteria</taxon>
        <taxon>Pseudomonadati</taxon>
        <taxon>Pseudomonadota</taxon>
        <taxon>Gammaproteobacteria</taxon>
        <taxon>Celerinatantimonadaceae</taxon>
        <taxon>Celerinatantimonas</taxon>
    </lineage>
</organism>
<keyword evidence="3" id="KW-0698">rRNA processing</keyword>
<dbReference type="SUPFAM" id="SSF53335">
    <property type="entry name" value="S-adenosyl-L-methionine-dependent methyltransferases"/>
    <property type="match status" value="1"/>
</dbReference>
<dbReference type="PANTHER" id="PTHR42873:SF1">
    <property type="entry name" value="S-ADENOSYLMETHIONINE-DEPENDENT METHYLTRANSFERASE DOMAIN-CONTAINING PROTEIN"/>
    <property type="match status" value="1"/>
</dbReference>
<dbReference type="CDD" id="cd11572">
    <property type="entry name" value="RlmI_M_like"/>
    <property type="match status" value="1"/>
</dbReference>
<dbReference type="GO" id="GO:0008168">
    <property type="term" value="F:methyltransferase activity"/>
    <property type="evidence" value="ECO:0007669"/>
    <property type="project" value="UniProtKB-KW"/>
</dbReference>
<accession>A0ABW9G4G3</accession>
<dbReference type="GO" id="GO:0032259">
    <property type="term" value="P:methylation"/>
    <property type="evidence" value="ECO:0007669"/>
    <property type="project" value="UniProtKB-KW"/>
</dbReference>
<dbReference type="RefSeq" id="WP_408622750.1">
    <property type="nucleotide sequence ID" value="NZ_JBEQCT010000002.1"/>
</dbReference>
<keyword evidence="7" id="KW-0694">RNA-binding</keyword>
<dbReference type="Pfam" id="PF17785">
    <property type="entry name" value="PUA_3"/>
    <property type="match status" value="1"/>
</dbReference>
<comment type="similarity">
    <text evidence="8">Belongs to the methyltransferase superfamily. RlmI family.</text>
</comment>
<dbReference type="CDD" id="cd02440">
    <property type="entry name" value="AdoMet_MTases"/>
    <property type="match status" value="1"/>
</dbReference>
<dbReference type="Gene3D" id="3.40.50.150">
    <property type="entry name" value="Vaccinia Virus protein VP39"/>
    <property type="match status" value="1"/>
</dbReference>
<dbReference type="Pfam" id="PF10672">
    <property type="entry name" value="Methyltrans_SAM"/>
    <property type="match status" value="1"/>
</dbReference>
<keyword evidence="2" id="KW-0963">Cytoplasm</keyword>
<dbReference type="SMART" id="SM00359">
    <property type="entry name" value="PUA"/>
    <property type="match status" value="1"/>
</dbReference>
<evidence type="ECO:0000256" key="6">
    <source>
        <dbReference type="ARBA" id="ARBA00022691"/>
    </source>
</evidence>
<dbReference type="Gene3D" id="3.30.750.80">
    <property type="entry name" value="RNA methyltransferase domain (HRMD) like"/>
    <property type="match status" value="1"/>
</dbReference>
<dbReference type="CDD" id="cd21153">
    <property type="entry name" value="PUA_RlmI"/>
    <property type="match status" value="1"/>
</dbReference>
<dbReference type="InterPro" id="IPR019614">
    <property type="entry name" value="SAM-dep_methyl-trfase"/>
</dbReference>
<proteinExistence type="inferred from homology"/>
<keyword evidence="6" id="KW-0949">S-adenosyl-L-methionine</keyword>
<dbReference type="InterPro" id="IPR015947">
    <property type="entry name" value="PUA-like_sf"/>
</dbReference>
<dbReference type="Proteomes" id="UP001629953">
    <property type="component" value="Unassembled WGS sequence"/>
</dbReference>
<dbReference type="InterPro" id="IPR036974">
    <property type="entry name" value="PUA_sf"/>
</dbReference>
<reference evidence="10 11" key="1">
    <citation type="journal article" date="2013" name="Int. J. Syst. Evol. Microbiol.">
        <title>Celerinatantimonas yamalensis sp. nov., a cold-adapted diazotrophic bacterium from a cold permafrost brine.</title>
        <authorList>
            <person name="Shcherbakova V."/>
            <person name="Chuvilskaya N."/>
            <person name="Rivkina E."/>
            <person name="Demidov N."/>
            <person name="Uchaeva V."/>
            <person name="Suetin S."/>
            <person name="Suzina N."/>
            <person name="Gilichinsky D."/>
        </authorList>
    </citation>
    <scope>NUCLEOTIDE SEQUENCE [LARGE SCALE GENOMIC DNA]</scope>
    <source>
        <strain evidence="10 11">C7</strain>
    </source>
</reference>
<evidence type="ECO:0000259" key="9">
    <source>
        <dbReference type="SMART" id="SM00359"/>
    </source>
</evidence>
<evidence type="ECO:0000313" key="11">
    <source>
        <dbReference type="Proteomes" id="UP001629953"/>
    </source>
</evidence>
<evidence type="ECO:0000256" key="2">
    <source>
        <dbReference type="ARBA" id="ARBA00022490"/>
    </source>
</evidence>